<evidence type="ECO:0000313" key="2">
    <source>
        <dbReference type="EMBL" id="NYR15756.1"/>
    </source>
</evidence>
<dbReference type="InterPro" id="IPR021151">
    <property type="entry name" value="GINS_A"/>
</dbReference>
<dbReference type="CDD" id="cd11714">
    <property type="entry name" value="GINS_A_archaea"/>
    <property type="match status" value="1"/>
</dbReference>
<dbReference type="InterPro" id="IPR038437">
    <property type="entry name" value="GINS_Psf3_sf"/>
</dbReference>
<feature type="domain" description="GINS subunit" evidence="1">
    <location>
        <begin position="63"/>
        <end position="168"/>
    </location>
</feature>
<dbReference type="Pfam" id="PF05916">
    <property type="entry name" value="Sld5"/>
    <property type="match status" value="1"/>
</dbReference>
<comment type="caution">
    <text evidence="2">The sequence shown here is derived from an EMBL/GenBank/DDBJ whole genome shotgun (WGS) entry which is preliminary data.</text>
</comment>
<dbReference type="AlphaFoldDB" id="A0A7L4PD82"/>
<sequence length="169" mass="19391">MQYCAVFQSITSFYPVRVVFKKDVSLPQLGISYQADTSAEIPLFLALKLDEMNAVEIDDSYVISPKDIANIKYAEQRESYPAKLPEDFYPRLKLSVYLLNKKGDSKTVRMLFQETRELLIERVKKIALLVATRSDIVNDQSFLERLAPEEKALLASMYNTITSFMMSIL</sequence>
<organism evidence="2 3">
    <name type="scientific">Pyrobaculum arsenaticum</name>
    <dbReference type="NCBI Taxonomy" id="121277"/>
    <lineage>
        <taxon>Archaea</taxon>
        <taxon>Thermoproteota</taxon>
        <taxon>Thermoprotei</taxon>
        <taxon>Thermoproteales</taxon>
        <taxon>Thermoproteaceae</taxon>
        <taxon>Pyrobaculum</taxon>
    </lineage>
</organism>
<name>A0A7L4PD82_9CREN</name>
<dbReference type="Proteomes" id="UP000554766">
    <property type="component" value="Unassembled WGS sequence"/>
</dbReference>
<dbReference type="EMBL" id="JAAVJF010000003">
    <property type="protein sequence ID" value="NYR15756.1"/>
    <property type="molecule type" value="Genomic_DNA"/>
</dbReference>
<evidence type="ECO:0000259" key="1">
    <source>
        <dbReference type="Pfam" id="PF05916"/>
    </source>
</evidence>
<reference evidence="2 3" key="1">
    <citation type="journal article" date="2020" name="Nat. Commun.">
        <title>The structures of two archaeal type IV pili illuminate evolutionary relationships.</title>
        <authorList>
            <person name="Wang F."/>
            <person name="Baquero D.P."/>
            <person name="Su Z."/>
            <person name="Beltran L.C."/>
            <person name="Prangishvili D."/>
            <person name="Krupovic M."/>
            <person name="Egelman E.H."/>
        </authorList>
    </citation>
    <scope>NUCLEOTIDE SEQUENCE [LARGE SCALE GENOMIC DNA]</scope>
    <source>
        <strain evidence="2 3">2GA</strain>
    </source>
</reference>
<gene>
    <name evidence="2" type="ORF">HC235_07375</name>
</gene>
<accession>A0A7L4PD82</accession>
<evidence type="ECO:0000313" key="3">
    <source>
        <dbReference type="Proteomes" id="UP000554766"/>
    </source>
</evidence>
<proteinExistence type="predicted"/>
<keyword evidence="3" id="KW-1185">Reference proteome</keyword>
<dbReference type="Gene3D" id="1.20.58.2050">
    <property type="match status" value="1"/>
</dbReference>
<protein>
    <submittedName>
        <fullName evidence="2">DNA replication complex GINS family protein</fullName>
    </submittedName>
</protein>